<keyword evidence="2" id="KW-1185">Reference proteome</keyword>
<organism evidence="1 2">
    <name type="scientific">Elysia crispata</name>
    <name type="common">lettuce slug</name>
    <dbReference type="NCBI Taxonomy" id="231223"/>
    <lineage>
        <taxon>Eukaryota</taxon>
        <taxon>Metazoa</taxon>
        <taxon>Spiralia</taxon>
        <taxon>Lophotrochozoa</taxon>
        <taxon>Mollusca</taxon>
        <taxon>Gastropoda</taxon>
        <taxon>Heterobranchia</taxon>
        <taxon>Euthyneura</taxon>
        <taxon>Panpulmonata</taxon>
        <taxon>Sacoglossa</taxon>
        <taxon>Placobranchoidea</taxon>
        <taxon>Plakobranchidae</taxon>
        <taxon>Elysia</taxon>
    </lineage>
</organism>
<evidence type="ECO:0000313" key="1">
    <source>
        <dbReference type="EMBL" id="KAK3731353.1"/>
    </source>
</evidence>
<proteinExistence type="predicted"/>
<accession>A0AAE0Y332</accession>
<comment type="caution">
    <text evidence="1">The sequence shown here is derived from an EMBL/GenBank/DDBJ whole genome shotgun (WGS) entry which is preliminary data.</text>
</comment>
<dbReference type="EMBL" id="JAWDGP010007012">
    <property type="protein sequence ID" value="KAK3731353.1"/>
    <property type="molecule type" value="Genomic_DNA"/>
</dbReference>
<reference evidence="1" key="1">
    <citation type="journal article" date="2023" name="G3 (Bethesda)">
        <title>A reference genome for the long-term kleptoplast-retaining sea slug Elysia crispata morphotype clarki.</title>
        <authorList>
            <person name="Eastman K.E."/>
            <person name="Pendleton A.L."/>
            <person name="Shaikh M.A."/>
            <person name="Suttiyut T."/>
            <person name="Ogas R."/>
            <person name="Tomko P."/>
            <person name="Gavelis G."/>
            <person name="Widhalm J.R."/>
            <person name="Wisecaver J.H."/>
        </authorList>
    </citation>
    <scope>NUCLEOTIDE SEQUENCE</scope>
    <source>
        <strain evidence="1">ECLA1</strain>
    </source>
</reference>
<dbReference type="Proteomes" id="UP001283361">
    <property type="component" value="Unassembled WGS sequence"/>
</dbReference>
<gene>
    <name evidence="1" type="ORF">RRG08_050986</name>
</gene>
<dbReference type="AlphaFoldDB" id="A0AAE0Y332"/>
<protein>
    <submittedName>
        <fullName evidence="1">Uncharacterized protein</fullName>
    </submittedName>
</protein>
<evidence type="ECO:0000313" key="2">
    <source>
        <dbReference type="Proteomes" id="UP001283361"/>
    </source>
</evidence>
<sequence>MVPVDEGQELHVRSIQTPKLLQSKGYFLLPRRYQHLTLNQSEDYFLLSRGNQHQKVRTENINERVVNKIKNFYRGYTTAEATDRLYWMLVTTVVNILTPRLATFSGSIMRLSFFVCLVFFVKPIDCGVVMGDPNTPTFCRNLFLDKLDETTKLHLKCRAAEEYVTCINNLTGLRHPIYKEYYRNMLRGWLEEWNINCRNGKREISPGRENIKSRFVPVVKATALTRIHPTD</sequence>
<name>A0AAE0Y332_9GAST</name>